<evidence type="ECO:0000256" key="7">
    <source>
        <dbReference type="RuleBase" id="RU363032"/>
    </source>
</evidence>
<keyword evidence="10" id="KW-1185">Reference proteome</keyword>
<accession>A0ABM8VR81</accession>
<dbReference type="PANTHER" id="PTHR30193:SF44">
    <property type="entry name" value="LACTOSE TRANSPORT SYSTEM PERMEASE PROTEIN LACF"/>
    <property type="match status" value="1"/>
</dbReference>
<comment type="caution">
    <text evidence="9">The sequence shown here is derived from an EMBL/GenBank/DDBJ whole genome shotgun (WGS) entry which is preliminary data.</text>
</comment>
<protein>
    <submittedName>
        <fullName evidence="9">Multiple-sugar transport system permease YteP</fullName>
    </submittedName>
</protein>
<evidence type="ECO:0000256" key="3">
    <source>
        <dbReference type="ARBA" id="ARBA00022475"/>
    </source>
</evidence>
<evidence type="ECO:0000256" key="1">
    <source>
        <dbReference type="ARBA" id="ARBA00004651"/>
    </source>
</evidence>
<dbReference type="InterPro" id="IPR051393">
    <property type="entry name" value="ABC_transporter_permease"/>
</dbReference>
<keyword evidence="5 7" id="KW-1133">Transmembrane helix</keyword>
<dbReference type="PROSITE" id="PS50928">
    <property type="entry name" value="ABC_TM1"/>
    <property type="match status" value="1"/>
</dbReference>
<evidence type="ECO:0000256" key="6">
    <source>
        <dbReference type="ARBA" id="ARBA00023136"/>
    </source>
</evidence>
<name>A0ABM8VR81_9BACL</name>
<reference evidence="9 10" key="1">
    <citation type="submission" date="2021-06" db="EMBL/GenBank/DDBJ databases">
        <authorList>
            <person name="Criscuolo A."/>
        </authorList>
    </citation>
    <scope>NUCLEOTIDE SEQUENCE [LARGE SCALE GENOMIC DNA]</scope>
    <source>
        <strain evidence="10">CIP 111802</strain>
    </source>
</reference>
<dbReference type="PANTHER" id="PTHR30193">
    <property type="entry name" value="ABC TRANSPORTER PERMEASE PROTEIN"/>
    <property type="match status" value="1"/>
</dbReference>
<evidence type="ECO:0000256" key="2">
    <source>
        <dbReference type="ARBA" id="ARBA00022448"/>
    </source>
</evidence>
<dbReference type="Pfam" id="PF00528">
    <property type="entry name" value="BPD_transp_1"/>
    <property type="match status" value="1"/>
</dbReference>
<evidence type="ECO:0000313" key="10">
    <source>
        <dbReference type="Proteomes" id="UP000730618"/>
    </source>
</evidence>
<sequence length="344" mass="39260">MGPVSRTIVNGWGRRGRTTGSVPVPVPSYFDSRGGTGFVTRQGFWNELNKNKLMFLMLLPTLLFFFINSYVPMVGIYFAFTRFDFHGGMFGSPFVGLENFTFLWKSGKLAELTLNTVGYNLAFIVLKNVLAIVLAILLSEIQGKLFKKMTQSILFLPYFVSFVLLSAISYNMFNYETGFVNTLLKSFGMQPFNFYNTPWVWVILLVVFYLWKHIGYSMIIYLATITGISDEYYEAARIDGATHLQRIWYITIPMLKPTFVLLLLFSLGSIMKGQFDLFYQLIGNNGLLFGSTDIIDTYVFRSLKETFDIGMATAAGLYQSLFGFVLIITVNYIIKKINEDYALF</sequence>
<keyword evidence="6 7" id="KW-0472">Membrane</keyword>
<keyword evidence="2 7" id="KW-0813">Transport</keyword>
<feature type="transmembrane region" description="Helical" evidence="7">
    <location>
        <begin position="247"/>
        <end position="271"/>
    </location>
</feature>
<comment type="similarity">
    <text evidence="7">Belongs to the binding-protein-dependent transport system permease family.</text>
</comment>
<evidence type="ECO:0000256" key="4">
    <source>
        <dbReference type="ARBA" id="ARBA00022692"/>
    </source>
</evidence>
<dbReference type="CDD" id="cd06261">
    <property type="entry name" value="TM_PBP2"/>
    <property type="match status" value="1"/>
</dbReference>
<comment type="subcellular location">
    <subcellularLocation>
        <location evidence="1 7">Cell membrane</location>
        <topology evidence="1 7">Multi-pass membrane protein</topology>
    </subcellularLocation>
</comment>
<feature type="transmembrane region" description="Helical" evidence="7">
    <location>
        <begin position="312"/>
        <end position="334"/>
    </location>
</feature>
<evidence type="ECO:0000259" key="8">
    <source>
        <dbReference type="PROSITE" id="PS50928"/>
    </source>
</evidence>
<evidence type="ECO:0000313" key="9">
    <source>
        <dbReference type="EMBL" id="CAG7654971.1"/>
    </source>
</evidence>
<keyword evidence="3" id="KW-1003">Cell membrane</keyword>
<gene>
    <name evidence="9" type="primary">yteP_23</name>
    <name evidence="9" type="ORF">PAECIP111802_05957</name>
</gene>
<feature type="domain" description="ABC transmembrane type-1" evidence="8">
    <location>
        <begin position="113"/>
        <end position="330"/>
    </location>
</feature>
<dbReference type="EMBL" id="CAJVCE010000024">
    <property type="protein sequence ID" value="CAG7654971.1"/>
    <property type="molecule type" value="Genomic_DNA"/>
</dbReference>
<feature type="transmembrane region" description="Helical" evidence="7">
    <location>
        <begin position="53"/>
        <end position="80"/>
    </location>
</feature>
<feature type="transmembrane region" description="Helical" evidence="7">
    <location>
        <begin position="193"/>
        <end position="211"/>
    </location>
</feature>
<organism evidence="9 10">
    <name type="scientific">Paenibacillus allorhizosphaerae</name>
    <dbReference type="NCBI Taxonomy" id="2849866"/>
    <lineage>
        <taxon>Bacteria</taxon>
        <taxon>Bacillati</taxon>
        <taxon>Bacillota</taxon>
        <taxon>Bacilli</taxon>
        <taxon>Bacillales</taxon>
        <taxon>Paenibacillaceae</taxon>
        <taxon>Paenibacillus</taxon>
    </lineage>
</organism>
<feature type="transmembrane region" description="Helical" evidence="7">
    <location>
        <begin position="153"/>
        <end position="173"/>
    </location>
</feature>
<evidence type="ECO:0000256" key="5">
    <source>
        <dbReference type="ARBA" id="ARBA00022989"/>
    </source>
</evidence>
<feature type="transmembrane region" description="Helical" evidence="7">
    <location>
        <begin position="121"/>
        <end position="141"/>
    </location>
</feature>
<proteinExistence type="inferred from homology"/>
<dbReference type="Proteomes" id="UP000730618">
    <property type="component" value="Unassembled WGS sequence"/>
</dbReference>
<dbReference type="InterPro" id="IPR000515">
    <property type="entry name" value="MetI-like"/>
</dbReference>
<keyword evidence="4 7" id="KW-0812">Transmembrane</keyword>